<dbReference type="SMART" id="SM00872">
    <property type="entry name" value="Alpha-mann_mid"/>
    <property type="match status" value="1"/>
</dbReference>
<dbReference type="InterPro" id="IPR027291">
    <property type="entry name" value="Glyco_hydro_38_N_sf"/>
</dbReference>
<keyword evidence="4" id="KW-0326">Glycosidase</keyword>
<keyword evidence="8" id="KW-1185">Reference proteome</keyword>
<evidence type="ECO:0000313" key="8">
    <source>
        <dbReference type="Proteomes" id="UP000199681"/>
    </source>
</evidence>
<dbReference type="PANTHER" id="PTHR46017">
    <property type="entry name" value="ALPHA-MANNOSIDASE 2C1"/>
    <property type="match status" value="1"/>
</dbReference>
<evidence type="ECO:0000313" key="7">
    <source>
        <dbReference type="EMBL" id="SFH39990.1"/>
    </source>
</evidence>
<dbReference type="Pfam" id="PF07748">
    <property type="entry name" value="Glyco_hydro_38C"/>
    <property type="match status" value="1"/>
</dbReference>
<dbReference type="InterPro" id="IPR011682">
    <property type="entry name" value="Glyco_hydro_38_C"/>
</dbReference>
<evidence type="ECO:0000256" key="3">
    <source>
        <dbReference type="ARBA" id="ARBA00022801"/>
    </source>
</evidence>
<reference evidence="7 8" key="1">
    <citation type="submission" date="2016-10" db="EMBL/GenBank/DDBJ databases">
        <authorList>
            <person name="Varghese N."/>
            <person name="Submissions S."/>
        </authorList>
    </citation>
    <scope>NUCLEOTIDE SEQUENCE [LARGE SCALE GENOMIC DNA]</scope>
    <source>
        <strain evidence="7 8">GMCC 1.11211</strain>
    </source>
</reference>
<dbReference type="Gene3D" id="1.20.1270.50">
    <property type="entry name" value="Glycoside hydrolase family 38, central domain"/>
    <property type="match status" value="1"/>
</dbReference>
<dbReference type="InterPro" id="IPR000602">
    <property type="entry name" value="Glyco_hydro_38_N"/>
</dbReference>
<organism evidence="7 8">
    <name type="scientific">Cryobacterium levicorallinum</name>
    <dbReference type="NCBI Taxonomy" id="995038"/>
    <lineage>
        <taxon>Bacteria</taxon>
        <taxon>Bacillati</taxon>
        <taxon>Actinomycetota</taxon>
        <taxon>Actinomycetes</taxon>
        <taxon>Micrococcales</taxon>
        <taxon>Microbacteriaceae</taxon>
        <taxon>Cryobacterium</taxon>
    </lineage>
</organism>
<dbReference type="RefSeq" id="WP_166787449.1">
    <property type="nucleotide sequence ID" value="NZ_BKAC01000002.1"/>
</dbReference>
<evidence type="ECO:0000256" key="4">
    <source>
        <dbReference type="ARBA" id="ARBA00023295"/>
    </source>
</evidence>
<dbReference type="InterPro" id="IPR011013">
    <property type="entry name" value="Gal_mutarotase_sf_dom"/>
</dbReference>
<dbReference type="CDD" id="cd10789">
    <property type="entry name" value="GH38N_AMII_ER_cytosolic"/>
    <property type="match status" value="1"/>
</dbReference>
<comment type="similarity">
    <text evidence="1">Belongs to the glycosyl hydrolase 38 family.</text>
</comment>
<feature type="domain" description="Glycoside hydrolase family 38 central" evidence="6">
    <location>
        <begin position="517"/>
        <end position="595"/>
    </location>
</feature>
<evidence type="ECO:0000256" key="5">
    <source>
        <dbReference type="SAM" id="MobiDB-lite"/>
    </source>
</evidence>
<dbReference type="InterPro" id="IPR037094">
    <property type="entry name" value="Glyco_hydro_38_cen_sf"/>
</dbReference>
<dbReference type="SUPFAM" id="SSF88688">
    <property type="entry name" value="Families 57/38 glycoside transferase middle domain"/>
    <property type="match status" value="1"/>
</dbReference>
<dbReference type="InterPro" id="IPR041147">
    <property type="entry name" value="GH38_C"/>
</dbReference>
<proteinExistence type="inferred from homology"/>
<name>A0ABY1EC45_9MICO</name>
<keyword evidence="2" id="KW-0479">Metal-binding</keyword>
<dbReference type="InterPro" id="IPR028995">
    <property type="entry name" value="Glyco_hydro_57/38_cen_sf"/>
</dbReference>
<sequence>MHDDSALVEARLNRFVRERLQPAIYRATAPLTVTAWVAPGEPVSFAEAVSHPFEPFVVGESWGRPWGTVWFHLTGVVPSKWAGLADTRIEVVVDLGFTVAVPGFQAEGTAYSSNGRVLKGVESLNRTVTVVGDTIDLYIEAAANPNIAADFSFTPTLLGDLGTAGSTPLYLLRQADVAQRDTQVWQLAQDVFTLDGLRRELSAASPRRANILRALERCLDLLDPNDVGGTAEAGRAALAPVLASPANASAHRVHAVGHAHIDSAWLWPVRETVRKVARTWSNVLDLIDRHPDFVFAASSAQQYAWLQQFYPELFERVRKAVAAGNFVPVGGMWVESDTNMPGGEALARQFVAGKGFFLREFGVEPLEVWLPDSFGYSAALPQIVCAAGSRWFLTQKLSWNDTNLFPHHSFLWEGLDGSRVFTHFPPVADYNAQLSGLELARAERLFAEKGVANTSLVPFGWGDGGGGPTEEMIAAAHRTASLEGSPTVELSSPRRFFEAAEAEYAAPPVWSGELYLEFHRGTLTSQARTKQGNRRCEHLLREAELWATTAAVRVGAQYPRAALENAWQTVLLQQFHDILPGSSIAWVHAQAEREYVRVAGVLDGVIVASVRALVGPGDGAVVLNAGPYARAGVPALGGSASADTQGVDALAAGAAGDEATSAEGTGRDAGETAPVRASATAVGDAAAAHAGAIISRTPAGWVLTNEHVSVTIDDDGLFTSVYDRHVDRQVVPAGARANLLTLHRDTPTQWDAWDIDTPHARLFEALTDADSVEQFDQRPVGQVGVRVTRRFGESSVVEDVTLASDSSAIDLHVKIDWHERQKLLRLNFPLDVKADRASSEIQFGHIFRPTHANTSWDAARFETVAHRWVHVGEPGFGVAVANDSTYGHAIIRTAFAPGETDAPRRDPGTGQDANAAGYSSPGEDASVSQGSSRDGEVRVGSTASPDRVTDTAPPAAAARIGTTVALTLLRAAVYPDPTADQGEHEFRVALRVGASIPDAVYEGYRLNLPLRTVAGIGSTPIEPLFTVDNPAVVIEAVKLAEDGSGDVIVRIYEAHGTRSRARVIRSFAAAEAHETDLLERPVAPAAIIATDDAVLTLELRPFQLVTLRYPSIH</sequence>
<keyword evidence="3" id="KW-0378">Hydrolase</keyword>
<dbReference type="InterPro" id="IPR054723">
    <property type="entry name" value="Ams1-like_N"/>
</dbReference>
<dbReference type="SUPFAM" id="SSF74650">
    <property type="entry name" value="Galactose mutarotase-like"/>
    <property type="match status" value="2"/>
</dbReference>
<dbReference type="Pfam" id="PF22907">
    <property type="entry name" value="Ams1-like_1st"/>
    <property type="match status" value="1"/>
</dbReference>
<gene>
    <name evidence="7" type="ORF">SAMN05216274_104243</name>
</gene>
<dbReference type="InterPro" id="IPR015341">
    <property type="entry name" value="Glyco_hydro_38_cen"/>
</dbReference>
<dbReference type="Pfam" id="PF01074">
    <property type="entry name" value="Glyco_hydro_38N"/>
    <property type="match status" value="1"/>
</dbReference>
<evidence type="ECO:0000259" key="6">
    <source>
        <dbReference type="SMART" id="SM00872"/>
    </source>
</evidence>
<comment type="caution">
    <text evidence="7">The sequence shown here is derived from an EMBL/GenBank/DDBJ whole genome shotgun (WGS) entry which is preliminary data.</text>
</comment>
<evidence type="ECO:0000256" key="1">
    <source>
        <dbReference type="ARBA" id="ARBA00009792"/>
    </source>
</evidence>
<feature type="region of interest" description="Disordered" evidence="5">
    <location>
        <begin position="897"/>
        <end position="954"/>
    </location>
</feature>
<dbReference type="InterPro" id="IPR011330">
    <property type="entry name" value="Glyco_hydro/deAcase_b/a-brl"/>
</dbReference>
<dbReference type="Pfam" id="PF17677">
    <property type="entry name" value="Glyco_hydro38C2"/>
    <property type="match status" value="1"/>
</dbReference>
<accession>A0ABY1EC45</accession>
<dbReference type="PANTHER" id="PTHR46017:SF1">
    <property type="entry name" value="ALPHA-MANNOSIDASE 2C1"/>
    <property type="match status" value="1"/>
</dbReference>
<evidence type="ECO:0000256" key="2">
    <source>
        <dbReference type="ARBA" id="ARBA00022723"/>
    </source>
</evidence>
<dbReference type="Proteomes" id="UP000199681">
    <property type="component" value="Unassembled WGS sequence"/>
</dbReference>
<dbReference type="Gene3D" id="2.60.40.2220">
    <property type="match status" value="1"/>
</dbReference>
<dbReference type="EMBL" id="FOPW01000004">
    <property type="protein sequence ID" value="SFH39990.1"/>
    <property type="molecule type" value="Genomic_DNA"/>
</dbReference>
<dbReference type="Gene3D" id="3.20.110.10">
    <property type="entry name" value="Glycoside hydrolase 38, N terminal domain"/>
    <property type="match status" value="1"/>
</dbReference>
<protein>
    <submittedName>
        <fullName evidence="7">Alpha-mannosidase</fullName>
    </submittedName>
</protein>
<dbReference type="Gene3D" id="2.70.98.30">
    <property type="entry name" value="Golgi alpha-mannosidase II, domain 4"/>
    <property type="match status" value="1"/>
</dbReference>
<dbReference type="Pfam" id="PF09261">
    <property type="entry name" value="Alpha-mann_mid"/>
    <property type="match status" value="1"/>
</dbReference>
<dbReference type="SUPFAM" id="SSF88713">
    <property type="entry name" value="Glycoside hydrolase/deacetylase"/>
    <property type="match status" value="1"/>
</dbReference>